<organism evidence="1">
    <name type="scientific">Solanum chacoense</name>
    <name type="common">Chaco potato</name>
    <dbReference type="NCBI Taxonomy" id="4108"/>
    <lineage>
        <taxon>Eukaryota</taxon>
        <taxon>Viridiplantae</taxon>
        <taxon>Streptophyta</taxon>
        <taxon>Embryophyta</taxon>
        <taxon>Tracheophyta</taxon>
        <taxon>Spermatophyta</taxon>
        <taxon>Magnoliopsida</taxon>
        <taxon>eudicotyledons</taxon>
        <taxon>Gunneridae</taxon>
        <taxon>Pentapetalae</taxon>
        <taxon>asterids</taxon>
        <taxon>lamiids</taxon>
        <taxon>Solanales</taxon>
        <taxon>Solanaceae</taxon>
        <taxon>Solanoideae</taxon>
        <taxon>Solaneae</taxon>
        <taxon>Solanum</taxon>
    </lineage>
</organism>
<dbReference type="AlphaFoldDB" id="A0A0V0GEP9"/>
<feature type="non-terminal residue" evidence="1">
    <location>
        <position position="1"/>
    </location>
</feature>
<reference evidence="1" key="1">
    <citation type="submission" date="2015-12" db="EMBL/GenBank/DDBJ databases">
        <title>Gene expression during late stages of embryo sac development: a critical building block for successful pollen-pistil interactions.</title>
        <authorList>
            <person name="Liu Y."/>
            <person name="Joly V."/>
            <person name="Sabar M."/>
            <person name="Matton D.P."/>
        </authorList>
    </citation>
    <scope>NUCLEOTIDE SEQUENCE</scope>
</reference>
<proteinExistence type="predicted"/>
<name>A0A0V0GEP9_SOLCH</name>
<protein>
    <submittedName>
        <fullName evidence="1">Putative ovule protein</fullName>
    </submittedName>
</protein>
<accession>A0A0V0GEP9</accession>
<dbReference type="EMBL" id="GEDG01041056">
    <property type="protein sequence ID" value="JAP06511.1"/>
    <property type="molecule type" value="Transcribed_RNA"/>
</dbReference>
<evidence type="ECO:0000313" key="1">
    <source>
        <dbReference type="EMBL" id="JAP06511.1"/>
    </source>
</evidence>
<sequence length="60" mass="6441">SSFHFFISKSCSVLSDSCEPYMPQTRIAVVAGKNQRHEVGLTLAVEAAAVNGGTKWNSGR</sequence>